<accession>A0A518AYM3</accession>
<name>A0A518AYM3_9BACT</name>
<feature type="signal peptide" evidence="1">
    <location>
        <begin position="1"/>
        <end position="22"/>
    </location>
</feature>
<evidence type="ECO:0000256" key="1">
    <source>
        <dbReference type="SAM" id="SignalP"/>
    </source>
</evidence>
<evidence type="ECO:0000313" key="4">
    <source>
        <dbReference type="Proteomes" id="UP000317093"/>
    </source>
</evidence>
<sequence precursor="true">MRIALSAALLCGLLASPSLLLAAESGDAQKKADGKPKVLLLTKSSGYEHGVVRRPKKEELSHVEKTMVAIGKEVGVDVEPTKDASKLNAENLKDYDAVFLMTTGDLDKPGNDGFPAMKKEDRQAILDFIKQGGGIVMTHCGGADTFHGWVEEGRKPFLEMVGGEFATHGRVQPGAIEVIEPSFPGMEAFPTTFSLPDEWYVYKGLQPNLRILMMLNTSSLDQKDRNGAYARPNYPITWCSSYGKGRVYYTGMGHHQKTWDDPRFQKMLGQAMLWSAGKKAGENASNLERIFGSQKVAMERLNPPPAKK</sequence>
<dbReference type="InterPro" id="IPR029010">
    <property type="entry name" value="ThuA-like"/>
</dbReference>
<organism evidence="3 4">
    <name type="scientific">Kolteria novifilia</name>
    <dbReference type="NCBI Taxonomy" id="2527975"/>
    <lineage>
        <taxon>Bacteria</taxon>
        <taxon>Pseudomonadati</taxon>
        <taxon>Planctomycetota</taxon>
        <taxon>Planctomycetia</taxon>
        <taxon>Kolteriales</taxon>
        <taxon>Kolteriaceae</taxon>
        <taxon>Kolteria</taxon>
    </lineage>
</organism>
<dbReference type="Gene3D" id="3.40.50.880">
    <property type="match status" value="1"/>
</dbReference>
<evidence type="ECO:0000313" key="3">
    <source>
        <dbReference type="EMBL" id="QDU59819.1"/>
    </source>
</evidence>
<dbReference type="OrthoDB" id="9785923at2"/>
<dbReference type="PANTHER" id="PTHR40469">
    <property type="entry name" value="SECRETED GLYCOSYL HYDROLASE"/>
    <property type="match status" value="1"/>
</dbReference>
<dbReference type="AlphaFoldDB" id="A0A518AYM3"/>
<dbReference type="Proteomes" id="UP000317093">
    <property type="component" value="Chromosome"/>
</dbReference>
<dbReference type="KEGG" id="knv:Pan216_06520"/>
<gene>
    <name evidence="3" type="ORF">Pan216_06520</name>
</gene>
<keyword evidence="1" id="KW-0732">Signal</keyword>
<dbReference type="Pfam" id="PF06283">
    <property type="entry name" value="ThuA"/>
    <property type="match status" value="1"/>
</dbReference>
<feature type="domain" description="ThuA-like" evidence="2">
    <location>
        <begin position="38"/>
        <end position="274"/>
    </location>
</feature>
<reference evidence="3 4" key="1">
    <citation type="submission" date="2019-02" db="EMBL/GenBank/DDBJ databases">
        <title>Deep-cultivation of Planctomycetes and their phenomic and genomic characterization uncovers novel biology.</title>
        <authorList>
            <person name="Wiegand S."/>
            <person name="Jogler M."/>
            <person name="Boedeker C."/>
            <person name="Pinto D."/>
            <person name="Vollmers J."/>
            <person name="Rivas-Marin E."/>
            <person name="Kohn T."/>
            <person name="Peeters S.H."/>
            <person name="Heuer A."/>
            <person name="Rast P."/>
            <person name="Oberbeckmann S."/>
            <person name="Bunk B."/>
            <person name="Jeske O."/>
            <person name="Meyerdierks A."/>
            <person name="Storesund J.E."/>
            <person name="Kallscheuer N."/>
            <person name="Luecker S."/>
            <person name="Lage O.M."/>
            <person name="Pohl T."/>
            <person name="Merkel B.J."/>
            <person name="Hornburger P."/>
            <person name="Mueller R.-W."/>
            <person name="Bruemmer F."/>
            <person name="Labrenz M."/>
            <person name="Spormann A.M."/>
            <person name="Op den Camp H."/>
            <person name="Overmann J."/>
            <person name="Amann R."/>
            <person name="Jetten M.S.M."/>
            <person name="Mascher T."/>
            <person name="Medema M.H."/>
            <person name="Devos D.P."/>
            <person name="Kaster A.-K."/>
            <person name="Ovreas L."/>
            <person name="Rohde M."/>
            <person name="Galperin M.Y."/>
            <person name="Jogler C."/>
        </authorList>
    </citation>
    <scope>NUCLEOTIDE SEQUENCE [LARGE SCALE GENOMIC DNA]</scope>
    <source>
        <strain evidence="3 4">Pan216</strain>
    </source>
</reference>
<protein>
    <submittedName>
        <fullName evidence="3">Trehalose utilization</fullName>
    </submittedName>
</protein>
<evidence type="ECO:0000259" key="2">
    <source>
        <dbReference type="Pfam" id="PF06283"/>
    </source>
</evidence>
<dbReference type="PANTHER" id="PTHR40469:SF2">
    <property type="entry name" value="GALACTOSE-BINDING DOMAIN-LIKE SUPERFAMILY PROTEIN"/>
    <property type="match status" value="1"/>
</dbReference>
<proteinExistence type="predicted"/>
<feature type="chain" id="PRO_5022140712" evidence="1">
    <location>
        <begin position="23"/>
        <end position="308"/>
    </location>
</feature>
<keyword evidence="4" id="KW-1185">Reference proteome</keyword>
<dbReference type="SUPFAM" id="SSF52317">
    <property type="entry name" value="Class I glutamine amidotransferase-like"/>
    <property type="match status" value="1"/>
</dbReference>
<dbReference type="InterPro" id="IPR029062">
    <property type="entry name" value="Class_I_gatase-like"/>
</dbReference>
<dbReference type="EMBL" id="CP036279">
    <property type="protein sequence ID" value="QDU59819.1"/>
    <property type="molecule type" value="Genomic_DNA"/>
</dbReference>
<dbReference type="RefSeq" id="WP_145254703.1">
    <property type="nucleotide sequence ID" value="NZ_CP036279.1"/>
</dbReference>